<feature type="signal peptide" evidence="2">
    <location>
        <begin position="1"/>
        <end position="21"/>
    </location>
</feature>
<evidence type="ECO:0000256" key="2">
    <source>
        <dbReference type="SAM" id="SignalP"/>
    </source>
</evidence>
<protein>
    <recommendedName>
        <fullName evidence="5">Tetratricopeptide repeat-containing protein</fullName>
    </recommendedName>
</protein>
<comment type="caution">
    <text evidence="3">The sequence shown here is derived from an EMBL/GenBank/DDBJ whole genome shotgun (WGS) entry which is preliminary data.</text>
</comment>
<keyword evidence="1" id="KW-0802">TPR repeat</keyword>
<sequence>MKTRITILLAALFVSFNISYAQQDEECMNNLSIFDSYVKTKKYDDAYQPWSIVRNKCPKFNRAIYVHGEKILTHKIENSTGSDQVAYINDLMLLYDQSLENFPSKYDLGEILVDKANLAYKYRKELNKTDQQLYDMFDNAYVKDAKNFTSAKGLYTYFSLAVDLFDAGKKPAQEMFDKYDDVNEIIENLIAGYTTKLNKYAAKEEAGETLSKKENRYKSSYESNIEAFENQILGSMDKKLGDRANCDVLVPLYEKNYEDNKDDRIWLQRAMNRMYAKGCKESPLFLKLVQQKNSLEPSADTSYYLYLLTGEQKYFDQTLELEVDPLKKAKLYKKLANELKSKGSYGKARQYYMESLKLNPSDGSPYLSIASMYAKSANNCGDSNFNKRAVFWLAALEAEKAGRVDGRLRSAAAKSAESYRASAPSKSDIFTEGNSGQTIKIGCWIGRSVTVPSI</sequence>
<dbReference type="Proteomes" id="UP001285855">
    <property type="component" value="Unassembled WGS sequence"/>
</dbReference>
<dbReference type="SUPFAM" id="SSF48452">
    <property type="entry name" value="TPR-like"/>
    <property type="match status" value="2"/>
</dbReference>
<dbReference type="Gene3D" id="1.25.40.10">
    <property type="entry name" value="Tetratricopeptide repeat domain"/>
    <property type="match status" value="1"/>
</dbReference>
<dbReference type="PROSITE" id="PS50005">
    <property type="entry name" value="TPR"/>
    <property type="match status" value="1"/>
</dbReference>
<feature type="repeat" description="TPR" evidence="1">
    <location>
        <begin position="329"/>
        <end position="362"/>
    </location>
</feature>
<evidence type="ECO:0008006" key="5">
    <source>
        <dbReference type="Google" id="ProtNLM"/>
    </source>
</evidence>
<keyword evidence="4" id="KW-1185">Reference proteome</keyword>
<proteinExistence type="predicted"/>
<accession>A0ABU5EM01</accession>
<evidence type="ECO:0000313" key="4">
    <source>
        <dbReference type="Proteomes" id="UP001285855"/>
    </source>
</evidence>
<gene>
    <name evidence="3" type="ORF">SNF14_08125</name>
</gene>
<evidence type="ECO:0000313" key="3">
    <source>
        <dbReference type="EMBL" id="MDY2587303.1"/>
    </source>
</evidence>
<reference evidence="3 4" key="1">
    <citation type="submission" date="2023-11" db="EMBL/GenBank/DDBJ databases">
        <title>Winogradskyella pelagius sp. nov., isolated from coastal sediment.</title>
        <authorList>
            <person name="Li F."/>
        </authorList>
    </citation>
    <scope>NUCLEOTIDE SEQUENCE [LARGE SCALE GENOMIC DNA]</scope>
    <source>
        <strain evidence="3 4">KCTC 23502</strain>
    </source>
</reference>
<name>A0ABU5EM01_9FLAO</name>
<keyword evidence="2" id="KW-0732">Signal</keyword>
<dbReference type="InterPro" id="IPR019734">
    <property type="entry name" value="TPR_rpt"/>
</dbReference>
<feature type="chain" id="PRO_5046905378" description="Tetratricopeptide repeat-containing protein" evidence="2">
    <location>
        <begin position="22"/>
        <end position="454"/>
    </location>
</feature>
<dbReference type="EMBL" id="JAXDAE010000007">
    <property type="protein sequence ID" value="MDY2587303.1"/>
    <property type="molecule type" value="Genomic_DNA"/>
</dbReference>
<dbReference type="RefSeq" id="WP_320555673.1">
    <property type="nucleotide sequence ID" value="NZ_JAXDAE010000007.1"/>
</dbReference>
<evidence type="ECO:0000256" key="1">
    <source>
        <dbReference type="PROSITE-ProRule" id="PRU00339"/>
    </source>
</evidence>
<dbReference type="SMART" id="SM00028">
    <property type="entry name" value="TPR"/>
    <property type="match status" value="1"/>
</dbReference>
<dbReference type="InterPro" id="IPR011990">
    <property type="entry name" value="TPR-like_helical_dom_sf"/>
</dbReference>
<organism evidence="3 4">
    <name type="scientific">Winogradskyella aquimaris</name>
    <dbReference type="NCBI Taxonomy" id="864074"/>
    <lineage>
        <taxon>Bacteria</taxon>
        <taxon>Pseudomonadati</taxon>
        <taxon>Bacteroidota</taxon>
        <taxon>Flavobacteriia</taxon>
        <taxon>Flavobacteriales</taxon>
        <taxon>Flavobacteriaceae</taxon>
        <taxon>Winogradskyella</taxon>
    </lineage>
</organism>